<dbReference type="Gene3D" id="1.20.120.550">
    <property type="entry name" value="Membrane associated eicosanoid/glutathione metabolism-like domain"/>
    <property type="match status" value="1"/>
</dbReference>
<dbReference type="AlphaFoldDB" id="A0A5N6KT92"/>
<comment type="caution">
    <text evidence="6">The sequence shown here is derived from an EMBL/GenBank/DDBJ whole genome shotgun (WGS) entry which is preliminary data.</text>
</comment>
<dbReference type="PANTHER" id="PTHR35814">
    <property type="match status" value="1"/>
</dbReference>
<evidence type="ECO:0000313" key="6">
    <source>
        <dbReference type="EMBL" id="KAB8343194.1"/>
    </source>
</evidence>
<dbReference type="Proteomes" id="UP000327013">
    <property type="component" value="Unassembled WGS sequence"/>
</dbReference>
<accession>A0A5N6KT92</accession>
<dbReference type="OrthoDB" id="19091at2759"/>
<keyword evidence="2 5" id="KW-0812">Transmembrane</keyword>
<keyword evidence="3 5" id="KW-1133">Transmembrane helix</keyword>
<dbReference type="PANTHER" id="PTHR35814:SF1">
    <property type="entry name" value="GLUTATHIONE S-TRANSFERASE-RELATED"/>
    <property type="match status" value="1"/>
</dbReference>
<evidence type="ECO:0000256" key="1">
    <source>
        <dbReference type="ARBA" id="ARBA00004370"/>
    </source>
</evidence>
<evidence type="ECO:0000256" key="3">
    <source>
        <dbReference type="ARBA" id="ARBA00022989"/>
    </source>
</evidence>
<name>A0A5N6KT92_9ROSI</name>
<evidence type="ECO:0000256" key="5">
    <source>
        <dbReference type="SAM" id="Phobius"/>
    </source>
</evidence>
<dbReference type="SUPFAM" id="SSF161084">
    <property type="entry name" value="MAPEG domain-like"/>
    <property type="match status" value="1"/>
</dbReference>
<dbReference type="InterPro" id="IPR023352">
    <property type="entry name" value="MAPEG-like_dom_sf"/>
</dbReference>
<dbReference type="EMBL" id="VIBQ01000012">
    <property type="protein sequence ID" value="KAB8343194.1"/>
    <property type="molecule type" value="Genomic_DNA"/>
</dbReference>
<gene>
    <name evidence="6" type="ORF">FH972_022784</name>
</gene>
<dbReference type="GO" id="GO:0016020">
    <property type="term" value="C:membrane"/>
    <property type="evidence" value="ECO:0007669"/>
    <property type="project" value="UniProtKB-SubCell"/>
</dbReference>
<keyword evidence="4 5" id="KW-0472">Membrane</keyword>
<comment type="subcellular location">
    <subcellularLocation>
        <location evidence="1">Membrane</location>
    </subcellularLocation>
</comment>
<reference evidence="6 7" key="1">
    <citation type="submission" date="2019-06" db="EMBL/GenBank/DDBJ databases">
        <title>A chromosomal-level reference genome of Carpinus fangiana (Coryloideae, Betulaceae).</title>
        <authorList>
            <person name="Yang X."/>
            <person name="Wang Z."/>
            <person name="Zhang L."/>
            <person name="Hao G."/>
            <person name="Liu J."/>
            <person name="Yang Y."/>
        </authorList>
    </citation>
    <scope>NUCLEOTIDE SEQUENCE [LARGE SCALE GENOMIC DNA]</scope>
    <source>
        <strain evidence="6">Cfa_2016G</strain>
        <tissue evidence="6">Leaf</tissue>
    </source>
</reference>
<evidence type="ECO:0000313" key="7">
    <source>
        <dbReference type="Proteomes" id="UP000327013"/>
    </source>
</evidence>
<evidence type="ECO:0000256" key="2">
    <source>
        <dbReference type="ARBA" id="ARBA00022692"/>
    </source>
</evidence>
<dbReference type="InterPro" id="IPR001129">
    <property type="entry name" value="Membr-assoc_MAPEG"/>
</dbReference>
<keyword evidence="7" id="KW-1185">Reference proteome</keyword>
<sequence length="209" mass="22249">MAPVVTRRVVHHVIAPGSFSPQLFSLLTSFCLCCKIGHHISPNKPQIVSITPIMSSTSTVGLLPRLLPVTGSFLGPFAALNLFLSVSVVRSRLQTEYFLGNQSKSPEKISLQHNSSNIDPVLLSTSVYNNFLDNIPLAFAAAAVVELNGGSRKALSYALGGLFLARISHIVGLTQGLQPFRLGGYLGSLGIITGLGGWAAYLAKGYWGL</sequence>
<protein>
    <submittedName>
        <fullName evidence="6">Uncharacterized protein</fullName>
    </submittedName>
</protein>
<dbReference type="Pfam" id="PF01124">
    <property type="entry name" value="MAPEG"/>
    <property type="match status" value="1"/>
</dbReference>
<feature type="transmembrane region" description="Helical" evidence="5">
    <location>
        <begin position="185"/>
        <end position="203"/>
    </location>
</feature>
<proteinExistence type="predicted"/>
<organism evidence="6 7">
    <name type="scientific">Carpinus fangiana</name>
    <dbReference type="NCBI Taxonomy" id="176857"/>
    <lineage>
        <taxon>Eukaryota</taxon>
        <taxon>Viridiplantae</taxon>
        <taxon>Streptophyta</taxon>
        <taxon>Embryophyta</taxon>
        <taxon>Tracheophyta</taxon>
        <taxon>Spermatophyta</taxon>
        <taxon>Magnoliopsida</taxon>
        <taxon>eudicotyledons</taxon>
        <taxon>Gunneridae</taxon>
        <taxon>Pentapetalae</taxon>
        <taxon>rosids</taxon>
        <taxon>fabids</taxon>
        <taxon>Fagales</taxon>
        <taxon>Betulaceae</taxon>
        <taxon>Carpinus</taxon>
    </lineage>
</organism>
<evidence type="ECO:0000256" key="4">
    <source>
        <dbReference type="ARBA" id="ARBA00023136"/>
    </source>
</evidence>